<keyword evidence="2" id="KW-1185">Reference proteome</keyword>
<dbReference type="EMBL" id="CM046394">
    <property type="protein sequence ID" value="KAI8547192.1"/>
    <property type="molecule type" value="Genomic_DNA"/>
</dbReference>
<sequence length="157" mass="17977">MFSDSSSKNLKQGRPSVMEIGETKLFVVQCDDLKADGFGKILELFIPNKTRKEAYQDIEGVNGSWVWNYKINIARYLKVTQKQLLESTKGEEKSSTFKSQKKVWRRKKVNPDTGIKEEPNLSQPIKLKKIGNEWLSRSIIAKLSVTSSIHGIRTFKI</sequence>
<evidence type="ECO:0000313" key="2">
    <source>
        <dbReference type="Proteomes" id="UP001062846"/>
    </source>
</evidence>
<reference evidence="1" key="1">
    <citation type="submission" date="2022-02" db="EMBL/GenBank/DDBJ databases">
        <title>Plant Genome Project.</title>
        <authorList>
            <person name="Zhang R.-G."/>
        </authorList>
    </citation>
    <scope>NUCLEOTIDE SEQUENCE</scope>
    <source>
        <strain evidence="1">AT1</strain>
    </source>
</reference>
<organism evidence="1 2">
    <name type="scientific">Rhododendron molle</name>
    <name type="common">Chinese azalea</name>
    <name type="synonym">Azalea mollis</name>
    <dbReference type="NCBI Taxonomy" id="49168"/>
    <lineage>
        <taxon>Eukaryota</taxon>
        <taxon>Viridiplantae</taxon>
        <taxon>Streptophyta</taxon>
        <taxon>Embryophyta</taxon>
        <taxon>Tracheophyta</taxon>
        <taxon>Spermatophyta</taxon>
        <taxon>Magnoliopsida</taxon>
        <taxon>eudicotyledons</taxon>
        <taxon>Gunneridae</taxon>
        <taxon>Pentapetalae</taxon>
        <taxon>asterids</taxon>
        <taxon>Ericales</taxon>
        <taxon>Ericaceae</taxon>
        <taxon>Ericoideae</taxon>
        <taxon>Rhodoreae</taxon>
        <taxon>Rhododendron</taxon>
    </lineage>
</organism>
<evidence type="ECO:0000313" key="1">
    <source>
        <dbReference type="EMBL" id="KAI8547192.1"/>
    </source>
</evidence>
<gene>
    <name evidence="1" type="ORF">RHMOL_Rhmol07G0176100</name>
</gene>
<proteinExistence type="predicted"/>
<protein>
    <submittedName>
        <fullName evidence="1">Uncharacterized protein</fullName>
    </submittedName>
</protein>
<comment type="caution">
    <text evidence="1">The sequence shown here is derived from an EMBL/GenBank/DDBJ whole genome shotgun (WGS) entry which is preliminary data.</text>
</comment>
<accession>A0ACC0N1J6</accession>
<name>A0ACC0N1J6_RHOML</name>
<dbReference type="Proteomes" id="UP001062846">
    <property type="component" value="Chromosome 7"/>
</dbReference>